<reference evidence="1" key="1">
    <citation type="submission" date="2021-04" db="EMBL/GenBank/DDBJ databases">
        <authorList>
            <person name="Tunstrom K."/>
        </authorList>
    </citation>
    <scope>NUCLEOTIDE SEQUENCE</scope>
</reference>
<comment type="caution">
    <text evidence="1">The sequence shown here is derived from an EMBL/GenBank/DDBJ whole genome shotgun (WGS) entry which is preliminary data.</text>
</comment>
<proteinExistence type="predicted"/>
<organism evidence="1 2">
    <name type="scientific">Parnassius apollo</name>
    <name type="common">Apollo butterfly</name>
    <name type="synonym">Papilio apollo</name>
    <dbReference type="NCBI Taxonomy" id="110799"/>
    <lineage>
        <taxon>Eukaryota</taxon>
        <taxon>Metazoa</taxon>
        <taxon>Ecdysozoa</taxon>
        <taxon>Arthropoda</taxon>
        <taxon>Hexapoda</taxon>
        <taxon>Insecta</taxon>
        <taxon>Pterygota</taxon>
        <taxon>Neoptera</taxon>
        <taxon>Endopterygota</taxon>
        <taxon>Lepidoptera</taxon>
        <taxon>Glossata</taxon>
        <taxon>Ditrysia</taxon>
        <taxon>Papilionoidea</taxon>
        <taxon>Papilionidae</taxon>
        <taxon>Parnassiinae</taxon>
        <taxon>Parnassini</taxon>
        <taxon>Parnassius</taxon>
        <taxon>Parnassius</taxon>
    </lineage>
</organism>
<dbReference type="Proteomes" id="UP000691718">
    <property type="component" value="Unassembled WGS sequence"/>
</dbReference>
<evidence type="ECO:0000313" key="2">
    <source>
        <dbReference type="Proteomes" id="UP000691718"/>
    </source>
</evidence>
<dbReference type="EMBL" id="CAJQZP010001207">
    <property type="protein sequence ID" value="CAG5029935.1"/>
    <property type="molecule type" value="Genomic_DNA"/>
</dbReference>
<name>A0A8S3XKR8_PARAO</name>
<evidence type="ECO:0000313" key="1">
    <source>
        <dbReference type="EMBL" id="CAG5029935.1"/>
    </source>
</evidence>
<dbReference type="AlphaFoldDB" id="A0A8S3XKR8"/>
<protein>
    <submittedName>
        <fullName evidence="1">(apollo) hypothetical protein</fullName>
    </submittedName>
</protein>
<gene>
    <name evidence="1" type="ORF">PAPOLLO_LOCUS19363</name>
</gene>
<sequence>MQTKIRNRLLALCSLQLPHAPSVHVPHLPVRRAAARRGGTGHGAAWCTVATRSVSARGPPASAPCCGAEKRNRSWRCMVYCYHTLCPVHVPHLPVRRAAARRTGTGHGAACCILLPHALSVHVPHLPVRRAAARRTEQVVALRW</sequence>
<accession>A0A8S3XKR8</accession>
<keyword evidence="2" id="KW-1185">Reference proteome</keyword>